<feature type="transmembrane region" description="Helical" evidence="1">
    <location>
        <begin position="39"/>
        <end position="57"/>
    </location>
</feature>
<dbReference type="AlphaFoldDB" id="A0A517WV27"/>
<name>A0A517WV27_9PLAN</name>
<reference evidence="2 3" key="1">
    <citation type="submission" date="2019-03" db="EMBL/GenBank/DDBJ databases">
        <title>Deep-cultivation of Planctomycetes and their phenomic and genomic characterization uncovers novel biology.</title>
        <authorList>
            <person name="Wiegand S."/>
            <person name="Jogler M."/>
            <person name="Boedeker C."/>
            <person name="Pinto D."/>
            <person name="Vollmers J."/>
            <person name="Rivas-Marin E."/>
            <person name="Kohn T."/>
            <person name="Peeters S.H."/>
            <person name="Heuer A."/>
            <person name="Rast P."/>
            <person name="Oberbeckmann S."/>
            <person name="Bunk B."/>
            <person name="Jeske O."/>
            <person name="Meyerdierks A."/>
            <person name="Storesund J.E."/>
            <person name="Kallscheuer N."/>
            <person name="Luecker S."/>
            <person name="Lage O.M."/>
            <person name="Pohl T."/>
            <person name="Merkel B.J."/>
            <person name="Hornburger P."/>
            <person name="Mueller R.-W."/>
            <person name="Bruemmer F."/>
            <person name="Labrenz M."/>
            <person name="Spormann A.M."/>
            <person name="Op den Camp H."/>
            <person name="Overmann J."/>
            <person name="Amann R."/>
            <person name="Jetten M.S.M."/>
            <person name="Mascher T."/>
            <person name="Medema M.H."/>
            <person name="Devos D.P."/>
            <person name="Kaster A.-K."/>
            <person name="Ovreas L."/>
            <person name="Rohde M."/>
            <person name="Galperin M.Y."/>
            <person name="Jogler C."/>
        </authorList>
    </citation>
    <scope>NUCLEOTIDE SEQUENCE [LARGE SCALE GENOMIC DNA]</scope>
    <source>
        <strain evidence="2 3">V202</strain>
    </source>
</reference>
<dbReference type="Proteomes" id="UP000318384">
    <property type="component" value="Chromosome"/>
</dbReference>
<sequence length="96" mass="10786">MIKCDSSNNIAQTLIIVFLCEIALLAIYISILGRVGPPLVIIIAALYWTFLLVRRVFSMINYSRLERIVFIGFLFVSSIAGAIGVWLWLVAIKVIQ</sequence>
<gene>
    <name evidence="2" type="ORF">V202x_24540</name>
</gene>
<keyword evidence="1" id="KW-0812">Transmembrane</keyword>
<feature type="transmembrane region" description="Helical" evidence="1">
    <location>
        <begin position="69"/>
        <end position="91"/>
    </location>
</feature>
<dbReference type="EMBL" id="CP037422">
    <property type="protein sequence ID" value="QDU09082.1"/>
    <property type="molecule type" value="Genomic_DNA"/>
</dbReference>
<keyword evidence="1" id="KW-0472">Membrane</keyword>
<organism evidence="2 3">
    <name type="scientific">Gimesia aquarii</name>
    <dbReference type="NCBI Taxonomy" id="2527964"/>
    <lineage>
        <taxon>Bacteria</taxon>
        <taxon>Pseudomonadati</taxon>
        <taxon>Planctomycetota</taxon>
        <taxon>Planctomycetia</taxon>
        <taxon>Planctomycetales</taxon>
        <taxon>Planctomycetaceae</taxon>
        <taxon>Gimesia</taxon>
    </lineage>
</organism>
<proteinExistence type="predicted"/>
<accession>A0A517WV27</accession>
<keyword evidence="3" id="KW-1185">Reference proteome</keyword>
<feature type="transmembrane region" description="Helical" evidence="1">
    <location>
        <begin position="12"/>
        <end position="33"/>
    </location>
</feature>
<protein>
    <submittedName>
        <fullName evidence="2">Uncharacterized protein</fullName>
    </submittedName>
</protein>
<evidence type="ECO:0000313" key="2">
    <source>
        <dbReference type="EMBL" id="QDU09082.1"/>
    </source>
</evidence>
<keyword evidence="1" id="KW-1133">Transmembrane helix</keyword>
<evidence type="ECO:0000313" key="3">
    <source>
        <dbReference type="Proteomes" id="UP000318384"/>
    </source>
</evidence>
<evidence type="ECO:0000256" key="1">
    <source>
        <dbReference type="SAM" id="Phobius"/>
    </source>
</evidence>